<keyword evidence="1" id="KW-0677">Repeat</keyword>
<dbReference type="AlphaFoldDB" id="A0A8B8QMG5"/>
<dbReference type="RefSeq" id="XP_030547427.1">
    <property type="nucleotide sequence ID" value="XM_030691567.1"/>
</dbReference>
<evidence type="ECO:0000313" key="4">
    <source>
        <dbReference type="RefSeq" id="XP_030547427.1"/>
    </source>
</evidence>
<dbReference type="SUPFAM" id="SSF57889">
    <property type="entry name" value="Cysteine-rich domain"/>
    <property type="match status" value="2"/>
</dbReference>
<protein>
    <submittedName>
        <fullName evidence="4">Uncharacterized protein LOC115753075</fullName>
    </submittedName>
</protein>
<evidence type="ECO:0000313" key="3">
    <source>
        <dbReference type="Proteomes" id="UP000827889"/>
    </source>
</evidence>
<sequence length="364" mass="38802">MAQPEPEACIVHFSHLHPLTLHHRPQPQQSCSGCKLKAVGWTYGCPSPCSYFLHLSCAKMPPQIHHPFDQHNHILTLLPSPVCPPGVFTCTACAKQGSGFSYHCSAASCNFHLHITCASMPLTRTHPSHHHLLHLTFSPPYPNRSFSCDICGNLGSNQWLYRCHSCEFDAHLSCALKKPVAPVSTPLQQPLMQSYSTLPAQSPQAQNYRPPPQLPQARPYYPDQTRTTRHYQTDTMASATTHFQGLPCIFQSPTPTIPCTNGVGQPVGIQRNGQANALNLVVQGLFGGRQNFGQTVLQGLLGGGGGNADGGGGGGNDFGGGTADFGGDSGTGYGNFFSVGNDNFDGMGGSFGYENIGAGLGDLG</sequence>
<dbReference type="PANTHER" id="PTHR46288:SF83">
    <property type="entry name" value="CYSTEINE_HISTIDINE-RICH C1 DOMAIN FAMILY PROTEIN"/>
    <property type="match status" value="1"/>
</dbReference>
<organism evidence="3 4">
    <name type="scientific">Rhodamnia argentea</name>
    <dbReference type="NCBI Taxonomy" id="178133"/>
    <lineage>
        <taxon>Eukaryota</taxon>
        <taxon>Viridiplantae</taxon>
        <taxon>Streptophyta</taxon>
        <taxon>Embryophyta</taxon>
        <taxon>Tracheophyta</taxon>
        <taxon>Spermatophyta</taxon>
        <taxon>Magnoliopsida</taxon>
        <taxon>eudicotyledons</taxon>
        <taxon>Gunneridae</taxon>
        <taxon>Pentapetalae</taxon>
        <taxon>rosids</taxon>
        <taxon>malvids</taxon>
        <taxon>Myrtales</taxon>
        <taxon>Myrtaceae</taxon>
        <taxon>Myrtoideae</taxon>
        <taxon>Myrteae</taxon>
        <taxon>Australasian group</taxon>
        <taxon>Rhodamnia</taxon>
    </lineage>
</organism>
<dbReference type="Pfam" id="PF03107">
    <property type="entry name" value="C1_2"/>
    <property type="match status" value="3"/>
</dbReference>
<accession>A0A8B8QMG5</accession>
<dbReference type="PANTHER" id="PTHR46288">
    <property type="entry name" value="PHORBOL-ESTER/DAG-TYPE DOMAIN-CONTAINING PROTEIN"/>
    <property type="match status" value="1"/>
</dbReference>
<dbReference type="InterPro" id="IPR046349">
    <property type="entry name" value="C1-like_sf"/>
</dbReference>
<evidence type="ECO:0000256" key="1">
    <source>
        <dbReference type="ARBA" id="ARBA00022737"/>
    </source>
</evidence>
<feature type="domain" description="DC1" evidence="2">
    <location>
        <begin position="127"/>
        <end position="175"/>
    </location>
</feature>
<dbReference type="KEGG" id="rarg:115753075"/>
<name>A0A8B8QMG5_9MYRT</name>
<feature type="domain" description="DC1" evidence="2">
    <location>
        <begin position="71"/>
        <end position="118"/>
    </location>
</feature>
<dbReference type="OrthoDB" id="1877533at2759"/>
<dbReference type="Proteomes" id="UP000827889">
    <property type="component" value="Chromosome 5"/>
</dbReference>
<dbReference type="InterPro" id="IPR004146">
    <property type="entry name" value="DC1"/>
</dbReference>
<keyword evidence="3" id="KW-1185">Reference proteome</keyword>
<feature type="domain" description="DC1" evidence="2">
    <location>
        <begin position="13"/>
        <end position="58"/>
    </location>
</feature>
<reference evidence="4" key="1">
    <citation type="submission" date="2025-08" db="UniProtKB">
        <authorList>
            <consortium name="RefSeq"/>
        </authorList>
    </citation>
    <scope>IDENTIFICATION</scope>
    <source>
        <tissue evidence="4">Leaf</tissue>
    </source>
</reference>
<gene>
    <name evidence="4" type="primary">LOC115753075</name>
</gene>
<dbReference type="GeneID" id="115753075"/>
<proteinExistence type="predicted"/>
<evidence type="ECO:0000259" key="2">
    <source>
        <dbReference type="Pfam" id="PF03107"/>
    </source>
</evidence>